<feature type="disulfide bond" evidence="16">
    <location>
        <begin position="202"/>
        <end position="229"/>
    </location>
</feature>
<evidence type="ECO:0000256" key="4">
    <source>
        <dbReference type="ARBA" id="ARBA00022734"/>
    </source>
</evidence>
<dbReference type="Pfam" id="PF00084">
    <property type="entry name" value="Sushi"/>
    <property type="match status" value="2"/>
</dbReference>
<dbReference type="InterPro" id="IPR000742">
    <property type="entry name" value="EGF"/>
</dbReference>
<keyword evidence="7 15" id="KW-1015">Disulfide bond</keyword>
<reference evidence="21" key="1">
    <citation type="submission" date="2021-01" db="EMBL/GenBank/DDBJ databases">
        <authorList>
            <person name="Zahm M."/>
            <person name="Roques C."/>
            <person name="Cabau C."/>
            <person name="Klopp C."/>
            <person name="Donnadieu C."/>
            <person name="Jouanno E."/>
            <person name="Lampietro C."/>
            <person name="Louis A."/>
            <person name="Herpin A."/>
            <person name="Echchiki A."/>
            <person name="Berthelot C."/>
            <person name="Parey E."/>
            <person name="Roest-Crollius H."/>
            <person name="Braasch I."/>
            <person name="Postlethwait J."/>
            <person name="Bobe J."/>
            <person name="Montfort J."/>
            <person name="Bouchez O."/>
            <person name="Begum T."/>
            <person name="Mejri S."/>
            <person name="Adams A."/>
            <person name="Chen W.-J."/>
            <person name="Guiguen Y."/>
        </authorList>
    </citation>
    <scope>NUCLEOTIDE SEQUENCE</scope>
    <source>
        <tissue evidence="21">Blood</tissue>
    </source>
</reference>
<keyword evidence="18" id="KW-1133">Transmembrane helix</keyword>
<evidence type="ECO:0000256" key="18">
    <source>
        <dbReference type="SAM" id="Phobius"/>
    </source>
</evidence>
<evidence type="ECO:0000313" key="21">
    <source>
        <dbReference type="EMBL" id="KAI1891468.1"/>
    </source>
</evidence>
<keyword evidence="4" id="KW-0430">Lectin</keyword>
<keyword evidence="22" id="KW-1185">Reference proteome</keyword>
<keyword evidence="8" id="KW-0325">Glycoprotein</keyword>
<evidence type="ECO:0000256" key="2">
    <source>
        <dbReference type="ARBA" id="ARBA00007360"/>
    </source>
</evidence>
<sequence>MRGCMFFSRQDFQHLKVKLILIFTCEIFMTGYTFGWTYHFSSNAMAWTKARKWCQDTYTDLHALCFKAQCNVTTCSNRGECSETFNNFICKCSQGFNGSECQDVINCEKPKTPQHGWMDCQGPHGNYSYNSTCTFHCAEGFSLQGQPKMTCNVSKENNIANWTESPPFCKDEVCKALAEPENGHMNCTASSTTRTLTCEFSCSMGFLLLGPKKITCRSPGGWTGMNPICAYFSYVAAAVAGACILSTSCYIIFCCVLSRKRKKMIHTRTPEEDNSQFGDTHEDGTL</sequence>
<evidence type="ECO:0000256" key="15">
    <source>
        <dbReference type="PROSITE-ProRule" id="PRU00076"/>
    </source>
</evidence>
<keyword evidence="18" id="KW-0812">Transmembrane</keyword>
<dbReference type="SUPFAM" id="SSF57535">
    <property type="entry name" value="Complement control module/SCR domain"/>
    <property type="match status" value="2"/>
</dbReference>
<accession>A0A8T3D9H1</accession>
<name>A0A8T3D9H1_9TELE</name>
<comment type="caution">
    <text evidence="15">Lacks conserved residue(s) required for the propagation of feature annotation.</text>
</comment>
<dbReference type="Gene3D" id="2.10.25.10">
    <property type="entry name" value="Laminin"/>
    <property type="match status" value="1"/>
</dbReference>
<dbReference type="SMART" id="SM00032">
    <property type="entry name" value="CCP"/>
    <property type="match status" value="2"/>
</dbReference>
<evidence type="ECO:0000256" key="3">
    <source>
        <dbReference type="ARBA" id="ARBA00022659"/>
    </source>
</evidence>
<dbReference type="PROSITE" id="PS01186">
    <property type="entry name" value="EGF_2"/>
    <property type="match status" value="1"/>
</dbReference>
<dbReference type="OrthoDB" id="406096at2759"/>
<feature type="domain" description="Sushi" evidence="20">
    <location>
        <begin position="172"/>
        <end position="231"/>
    </location>
</feature>
<dbReference type="Pfam" id="PF00008">
    <property type="entry name" value="EGF"/>
    <property type="match status" value="1"/>
</dbReference>
<comment type="subcellular location">
    <subcellularLocation>
        <location evidence="1">Cell membrane</location>
        <topology evidence="1">Single-pass type I membrane protein</topology>
    </subcellularLocation>
</comment>
<comment type="subunit">
    <text evidence="9">Interacts with SELPLG/PSGL1 and PODXL2 through the sialyl Lewis X epitope. SELPLG sulfation appears not to be required for this interaction.</text>
</comment>
<comment type="caution">
    <text evidence="21">The sequence shown here is derived from an EMBL/GenBank/DDBJ whole genome shotgun (WGS) entry which is preliminary data.</text>
</comment>
<keyword evidence="18" id="KW-0472">Membrane</keyword>
<dbReference type="InterPro" id="IPR035976">
    <property type="entry name" value="Sushi/SCR/CCP_sf"/>
</dbReference>
<evidence type="ECO:0000256" key="10">
    <source>
        <dbReference type="ARBA" id="ARBA00040812"/>
    </source>
</evidence>
<organism evidence="21 22">
    <name type="scientific">Albula goreensis</name>
    <dbReference type="NCBI Taxonomy" id="1534307"/>
    <lineage>
        <taxon>Eukaryota</taxon>
        <taxon>Metazoa</taxon>
        <taxon>Chordata</taxon>
        <taxon>Craniata</taxon>
        <taxon>Vertebrata</taxon>
        <taxon>Euteleostomi</taxon>
        <taxon>Actinopterygii</taxon>
        <taxon>Neopterygii</taxon>
        <taxon>Teleostei</taxon>
        <taxon>Albuliformes</taxon>
        <taxon>Albulidae</taxon>
        <taxon>Albula</taxon>
    </lineage>
</organism>
<dbReference type="EMBL" id="JAERUA010000013">
    <property type="protein sequence ID" value="KAI1891468.1"/>
    <property type="molecule type" value="Genomic_DNA"/>
</dbReference>
<gene>
    <name evidence="21" type="ORF">AGOR_G00144130</name>
</gene>
<keyword evidence="6" id="KW-0106">Calcium</keyword>
<dbReference type="Gene3D" id="2.10.70.10">
    <property type="entry name" value="Complement Module, domain 1"/>
    <property type="match status" value="2"/>
</dbReference>
<evidence type="ECO:0000256" key="9">
    <source>
        <dbReference type="ARBA" id="ARBA00038738"/>
    </source>
</evidence>
<evidence type="ECO:0000256" key="6">
    <source>
        <dbReference type="ARBA" id="ARBA00022837"/>
    </source>
</evidence>
<dbReference type="PANTHER" id="PTHR19325:SF493">
    <property type="entry name" value="E-SELECTIN"/>
    <property type="match status" value="1"/>
</dbReference>
<evidence type="ECO:0000256" key="8">
    <source>
        <dbReference type="ARBA" id="ARBA00023180"/>
    </source>
</evidence>
<dbReference type="Proteomes" id="UP000829720">
    <property type="component" value="Unassembled WGS sequence"/>
</dbReference>
<dbReference type="AlphaFoldDB" id="A0A8T3D9H1"/>
<dbReference type="InterPro" id="IPR000436">
    <property type="entry name" value="Sushi_SCR_CCP_dom"/>
</dbReference>
<feature type="disulfide bond" evidence="15">
    <location>
        <begin position="92"/>
        <end position="101"/>
    </location>
</feature>
<dbReference type="CDD" id="cd00033">
    <property type="entry name" value="CCP"/>
    <property type="match status" value="2"/>
</dbReference>
<dbReference type="PROSITE" id="PS00022">
    <property type="entry name" value="EGF_1"/>
    <property type="match status" value="1"/>
</dbReference>
<comment type="function">
    <text evidence="14">Cell-surface glycoprotein having a role in immunoadhesion. Mediates in the adhesion of blood neutrophils in cytokine-activated endothelium through interaction with SELPLG/PSGL1. May have a role in capillary morphogenesis.</text>
</comment>
<keyword evidence="5" id="KW-0677">Repeat</keyword>
<evidence type="ECO:0000256" key="17">
    <source>
        <dbReference type="SAM" id="MobiDB-lite"/>
    </source>
</evidence>
<feature type="transmembrane region" description="Helical" evidence="18">
    <location>
        <begin position="231"/>
        <end position="258"/>
    </location>
</feature>
<evidence type="ECO:0000313" key="22">
    <source>
        <dbReference type="Proteomes" id="UP000829720"/>
    </source>
</evidence>
<keyword evidence="3 16" id="KW-0768">Sushi</keyword>
<evidence type="ECO:0000256" key="16">
    <source>
        <dbReference type="PROSITE-ProRule" id="PRU00302"/>
    </source>
</evidence>
<dbReference type="InterPro" id="IPR002396">
    <property type="entry name" value="Selectin_superfamily"/>
</dbReference>
<dbReference type="InterPro" id="IPR050350">
    <property type="entry name" value="Compl-Cell_Adhes-Reg"/>
</dbReference>
<dbReference type="GO" id="GO:0005886">
    <property type="term" value="C:plasma membrane"/>
    <property type="evidence" value="ECO:0007669"/>
    <property type="project" value="UniProtKB-SubCell"/>
</dbReference>
<dbReference type="GO" id="GO:0030246">
    <property type="term" value="F:carbohydrate binding"/>
    <property type="evidence" value="ECO:0007669"/>
    <property type="project" value="UniProtKB-KW"/>
</dbReference>
<dbReference type="PRINTS" id="PR00343">
    <property type="entry name" value="SELECTIN"/>
</dbReference>
<keyword evidence="15" id="KW-0245">EGF-like domain</keyword>
<feature type="domain" description="EGF-like" evidence="19">
    <location>
        <begin position="66"/>
        <end position="102"/>
    </location>
</feature>
<dbReference type="SUPFAM" id="SSF57196">
    <property type="entry name" value="EGF/Laminin"/>
    <property type="match status" value="1"/>
</dbReference>
<dbReference type="GO" id="GO:0007155">
    <property type="term" value="P:cell adhesion"/>
    <property type="evidence" value="ECO:0007669"/>
    <property type="project" value="InterPro"/>
</dbReference>
<evidence type="ECO:0000259" key="19">
    <source>
        <dbReference type="PROSITE" id="PS50026"/>
    </source>
</evidence>
<evidence type="ECO:0000256" key="13">
    <source>
        <dbReference type="ARBA" id="ARBA00043124"/>
    </source>
</evidence>
<dbReference type="PROSITE" id="PS50026">
    <property type="entry name" value="EGF_3"/>
    <property type="match status" value="1"/>
</dbReference>
<feature type="transmembrane region" description="Helical" evidence="18">
    <location>
        <begin position="20"/>
        <end position="38"/>
    </location>
</feature>
<proteinExistence type="inferred from homology"/>
<evidence type="ECO:0000259" key="20">
    <source>
        <dbReference type="PROSITE" id="PS50923"/>
    </source>
</evidence>
<dbReference type="PANTHER" id="PTHR19325">
    <property type="entry name" value="COMPLEMENT COMPONENT-RELATED SUSHI DOMAIN-CONTAINING"/>
    <property type="match status" value="1"/>
</dbReference>
<dbReference type="PROSITE" id="PS50923">
    <property type="entry name" value="SUSHI"/>
    <property type="match status" value="2"/>
</dbReference>
<evidence type="ECO:0000256" key="5">
    <source>
        <dbReference type="ARBA" id="ARBA00022737"/>
    </source>
</evidence>
<comment type="similarity">
    <text evidence="2">Belongs to the selectin/LECAM family.</text>
</comment>
<feature type="region of interest" description="Disordered" evidence="17">
    <location>
        <begin position="267"/>
        <end position="286"/>
    </location>
</feature>
<evidence type="ECO:0000256" key="12">
    <source>
        <dbReference type="ARBA" id="ARBA00042113"/>
    </source>
</evidence>
<protein>
    <recommendedName>
        <fullName evidence="10">E-selectin</fullName>
    </recommendedName>
    <alternativeName>
        <fullName evidence="11">CD62 antigen-like family member E</fullName>
    </alternativeName>
    <alternativeName>
        <fullName evidence="12">Endothelial leukocyte adhesion molecule 1</fullName>
    </alternativeName>
    <alternativeName>
        <fullName evidence="13">Leukocyte-endothelial cell adhesion molecule 2</fullName>
    </alternativeName>
</protein>
<evidence type="ECO:0000256" key="1">
    <source>
        <dbReference type="ARBA" id="ARBA00004251"/>
    </source>
</evidence>
<evidence type="ECO:0000256" key="11">
    <source>
        <dbReference type="ARBA" id="ARBA00041401"/>
    </source>
</evidence>
<evidence type="ECO:0000256" key="14">
    <source>
        <dbReference type="ARBA" id="ARBA00045695"/>
    </source>
</evidence>
<feature type="domain" description="Sushi" evidence="20">
    <location>
        <begin position="105"/>
        <end position="171"/>
    </location>
</feature>
<evidence type="ECO:0000256" key="7">
    <source>
        <dbReference type="ARBA" id="ARBA00023157"/>
    </source>
</evidence>